<evidence type="ECO:0000313" key="2">
    <source>
        <dbReference type="Proteomes" id="UP000011713"/>
    </source>
</evidence>
<dbReference type="InParanoid" id="M4B5G4"/>
<dbReference type="EMBL" id="JH598388">
    <property type="status" value="NOT_ANNOTATED_CDS"/>
    <property type="molecule type" value="Genomic_DNA"/>
</dbReference>
<reference evidence="1" key="2">
    <citation type="submission" date="2015-06" db="UniProtKB">
        <authorList>
            <consortium name="EnsemblProtists"/>
        </authorList>
    </citation>
    <scope>IDENTIFICATION</scope>
    <source>
        <strain evidence="1">Emoy2</strain>
    </source>
</reference>
<keyword evidence="2" id="KW-1185">Reference proteome</keyword>
<dbReference type="eggNOG" id="ENOG502SHYA">
    <property type="taxonomic scope" value="Eukaryota"/>
</dbReference>
<reference evidence="2" key="1">
    <citation type="journal article" date="2010" name="Science">
        <title>Signatures of adaptation to obligate biotrophy in the Hyaloperonospora arabidopsidis genome.</title>
        <authorList>
            <person name="Baxter L."/>
            <person name="Tripathy S."/>
            <person name="Ishaque N."/>
            <person name="Boot N."/>
            <person name="Cabral A."/>
            <person name="Kemen E."/>
            <person name="Thines M."/>
            <person name="Ah-Fong A."/>
            <person name="Anderson R."/>
            <person name="Badejoko W."/>
            <person name="Bittner-Eddy P."/>
            <person name="Boore J.L."/>
            <person name="Chibucos M.C."/>
            <person name="Coates M."/>
            <person name="Dehal P."/>
            <person name="Delehaunty K."/>
            <person name="Dong S."/>
            <person name="Downton P."/>
            <person name="Dumas B."/>
            <person name="Fabro G."/>
            <person name="Fronick C."/>
            <person name="Fuerstenberg S.I."/>
            <person name="Fulton L."/>
            <person name="Gaulin E."/>
            <person name="Govers F."/>
            <person name="Hughes L."/>
            <person name="Humphray S."/>
            <person name="Jiang R.H."/>
            <person name="Judelson H."/>
            <person name="Kamoun S."/>
            <person name="Kyung K."/>
            <person name="Meijer H."/>
            <person name="Minx P."/>
            <person name="Morris P."/>
            <person name="Nelson J."/>
            <person name="Phuntumart V."/>
            <person name="Qutob D."/>
            <person name="Rehmany A."/>
            <person name="Rougon-Cardoso A."/>
            <person name="Ryden P."/>
            <person name="Torto-Alalibo T."/>
            <person name="Studholme D."/>
            <person name="Wang Y."/>
            <person name="Win J."/>
            <person name="Wood J."/>
            <person name="Clifton S.W."/>
            <person name="Rogers J."/>
            <person name="Van den Ackerveken G."/>
            <person name="Jones J.D."/>
            <person name="McDowell J.M."/>
            <person name="Beynon J."/>
            <person name="Tyler B.M."/>
        </authorList>
    </citation>
    <scope>NUCLEOTIDE SEQUENCE [LARGE SCALE GENOMIC DNA]</scope>
    <source>
        <strain evidence="2">Emoy2</strain>
    </source>
</reference>
<dbReference type="EnsemblProtists" id="HpaT801514">
    <property type="protein sequence ID" value="HpaP801514"/>
    <property type="gene ID" value="HpaG801514"/>
</dbReference>
<dbReference type="VEuPathDB" id="FungiDB:HpaG801514"/>
<dbReference type="HOGENOM" id="CLU_081715_0_0_1"/>
<protein>
    <recommendedName>
        <fullName evidence="3">PX domain-containing protein</fullName>
    </recommendedName>
</protein>
<accession>M4B5G4</accession>
<evidence type="ECO:0000313" key="1">
    <source>
        <dbReference type="EnsemblProtists" id="HpaP801514"/>
    </source>
</evidence>
<sequence>MLDTASEHSSLDTLDLGGRLSQLSRAKGAVALNSVHHARMNTTYELEKHVTVYVLDVYLQATPRGLPKTTTIKGRRTTYRQSRRQCRRFERHEKEEEEEEEGNVRADYQVEHRYSAFRELRERVGEAVAAPKDKSHPYWCPYCSRVREVLRSVAFPSRCPNRGRLALVTGFLYKKLVHSREQRLGVFIDQLLHAARDVSYRSGCDPCGRFEAVSGLLSDFITPMTMITKERMRSGTGGGCERRGGLSLILALRVDVFINMLKSVLDYYATACVPGKLLRSLRNKIFGAGDMRLSPAT</sequence>
<organism evidence="1 2">
    <name type="scientific">Hyaloperonospora arabidopsidis (strain Emoy2)</name>
    <name type="common">Downy mildew agent</name>
    <name type="synonym">Peronospora arabidopsidis</name>
    <dbReference type="NCBI Taxonomy" id="559515"/>
    <lineage>
        <taxon>Eukaryota</taxon>
        <taxon>Sar</taxon>
        <taxon>Stramenopiles</taxon>
        <taxon>Oomycota</taxon>
        <taxon>Peronosporomycetes</taxon>
        <taxon>Peronosporales</taxon>
        <taxon>Peronosporaceae</taxon>
        <taxon>Hyaloperonospora</taxon>
    </lineage>
</organism>
<dbReference type="Proteomes" id="UP000011713">
    <property type="component" value="Unassembled WGS sequence"/>
</dbReference>
<dbReference type="OMA" id="RSGCDPC"/>
<evidence type="ECO:0008006" key="3">
    <source>
        <dbReference type="Google" id="ProtNLM"/>
    </source>
</evidence>
<dbReference type="AlphaFoldDB" id="M4B5G4"/>
<proteinExistence type="predicted"/>
<name>M4B5G4_HYAAE</name>